<gene>
    <name evidence="1" type="ORF">JL09_g6066</name>
</gene>
<organism evidence="1 2">
    <name type="scientific">Pichia kudriavzevii</name>
    <name type="common">Yeast</name>
    <name type="synonym">Issatchenkia orientalis</name>
    <dbReference type="NCBI Taxonomy" id="4909"/>
    <lineage>
        <taxon>Eukaryota</taxon>
        <taxon>Fungi</taxon>
        <taxon>Dikarya</taxon>
        <taxon>Ascomycota</taxon>
        <taxon>Saccharomycotina</taxon>
        <taxon>Pichiomycetes</taxon>
        <taxon>Pichiales</taxon>
        <taxon>Pichiaceae</taxon>
        <taxon>Pichia</taxon>
    </lineage>
</organism>
<dbReference type="EMBL" id="JQFK01001286">
    <property type="protein sequence ID" value="KGK34785.1"/>
    <property type="molecule type" value="Genomic_DNA"/>
</dbReference>
<reference evidence="2" key="1">
    <citation type="journal article" date="2014" name="Microb. Cell Fact.">
        <title>Exploiting Issatchenkia orientalis SD108 for succinic acid production.</title>
        <authorList>
            <person name="Xiao H."/>
            <person name="Shao Z."/>
            <person name="Jiang Y."/>
            <person name="Dole S."/>
            <person name="Zhao H."/>
        </authorList>
    </citation>
    <scope>NUCLEOTIDE SEQUENCE [LARGE SCALE GENOMIC DNA]</scope>
    <source>
        <strain evidence="2">SD108</strain>
    </source>
</reference>
<dbReference type="AlphaFoldDB" id="A0A099NQH7"/>
<name>A0A099NQH7_PICKU</name>
<dbReference type="HOGENOM" id="CLU_222105_0_0_1"/>
<evidence type="ECO:0000313" key="2">
    <source>
        <dbReference type="Proteomes" id="UP000029867"/>
    </source>
</evidence>
<feature type="non-terminal residue" evidence="1">
    <location>
        <position position="1"/>
    </location>
</feature>
<sequence>ALNDLKLISANLNEKSAIL</sequence>
<protein>
    <submittedName>
        <fullName evidence="1">Uncharacterized protein</fullName>
    </submittedName>
</protein>
<evidence type="ECO:0000313" key="1">
    <source>
        <dbReference type="EMBL" id="KGK34785.1"/>
    </source>
</evidence>
<accession>A0A099NQH7</accession>
<comment type="caution">
    <text evidence="1">The sequence shown here is derived from an EMBL/GenBank/DDBJ whole genome shotgun (WGS) entry which is preliminary data.</text>
</comment>
<proteinExistence type="predicted"/>
<dbReference type="Proteomes" id="UP000029867">
    <property type="component" value="Unassembled WGS sequence"/>
</dbReference>